<dbReference type="CDD" id="cd03784">
    <property type="entry name" value="GT1_Gtf-like"/>
    <property type="match status" value="1"/>
</dbReference>
<evidence type="ECO:0000313" key="6">
    <source>
        <dbReference type="Proteomes" id="UP001165083"/>
    </source>
</evidence>
<gene>
    <name evidence="5" type="ORF">Plil01_000565800</name>
</gene>
<dbReference type="Gene3D" id="3.40.50.2000">
    <property type="entry name" value="Glycogen Phosphorylase B"/>
    <property type="match status" value="2"/>
</dbReference>
<comment type="caution">
    <text evidence="5">The sequence shown here is derived from an EMBL/GenBank/DDBJ whole genome shotgun (WGS) entry which is preliminary data.</text>
</comment>
<dbReference type="Pfam" id="PF03033">
    <property type="entry name" value="Glyco_transf_28"/>
    <property type="match status" value="1"/>
</dbReference>
<dbReference type="InterPro" id="IPR004276">
    <property type="entry name" value="GlycoTrans_28_N"/>
</dbReference>
<proteinExistence type="predicted"/>
<feature type="compositionally biased region" description="Basic residues" evidence="2">
    <location>
        <begin position="145"/>
        <end position="156"/>
    </location>
</feature>
<dbReference type="PANTHER" id="PTHR48050">
    <property type="entry name" value="STEROL 3-BETA-GLUCOSYLTRANSFERASE"/>
    <property type="match status" value="1"/>
</dbReference>
<feature type="domain" description="Erythromycin biosynthesis protein CIII-like C-terminal" evidence="4">
    <location>
        <begin position="499"/>
        <end position="627"/>
    </location>
</feature>
<dbReference type="OrthoDB" id="5835829at2759"/>
<dbReference type="FunFam" id="3.40.50.2000:FF:000163">
    <property type="entry name" value="Sterol 3-beta-glucosyltransferase"/>
    <property type="match status" value="1"/>
</dbReference>
<dbReference type="InterPro" id="IPR002213">
    <property type="entry name" value="UDP_glucos_trans"/>
</dbReference>
<organism evidence="5 6">
    <name type="scientific">Phytophthora lilii</name>
    <dbReference type="NCBI Taxonomy" id="2077276"/>
    <lineage>
        <taxon>Eukaryota</taxon>
        <taxon>Sar</taxon>
        <taxon>Stramenopiles</taxon>
        <taxon>Oomycota</taxon>
        <taxon>Peronosporomycetes</taxon>
        <taxon>Peronosporales</taxon>
        <taxon>Peronosporaceae</taxon>
        <taxon>Phytophthora</taxon>
    </lineage>
</organism>
<feature type="region of interest" description="Disordered" evidence="2">
    <location>
        <begin position="128"/>
        <end position="159"/>
    </location>
</feature>
<accession>A0A9W6TMI3</accession>
<dbReference type="FunFam" id="3.40.50.2000:FF:000009">
    <property type="entry name" value="Sterol 3-beta-glucosyltransferase UGT80A2"/>
    <property type="match status" value="1"/>
</dbReference>
<dbReference type="GO" id="GO:0005975">
    <property type="term" value="P:carbohydrate metabolic process"/>
    <property type="evidence" value="ECO:0007669"/>
    <property type="project" value="InterPro"/>
</dbReference>
<protein>
    <submittedName>
        <fullName evidence="5">Unnamed protein product</fullName>
    </submittedName>
</protein>
<dbReference type="Proteomes" id="UP001165083">
    <property type="component" value="Unassembled WGS sequence"/>
</dbReference>
<dbReference type="SUPFAM" id="SSF53756">
    <property type="entry name" value="UDP-Glycosyltransferase/glycogen phosphorylase"/>
    <property type="match status" value="1"/>
</dbReference>
<dbReference type="InterPro" id="IPR010610">
    <property type="entry name" value="EryCIII-like_C"/>
</dbReference>
<evidence type="ECO:0000259" key="4">
    <source>
        <dbReference type="Pfam" id="PF06722"/>
    </source>
</evidence>
<feature type="domain" description="Glycosyltransferase family 28 N-terminal" evidence="3">
    <location>
        <begin position="202"/>
        <end position="356"/>
    </location>
</feature>
<evidence type="ECO:0000256" key="2">
    <source>
        <dbReference type="SAM" id="MobiDB-lite"/>
    </source>
</evidence>
<feature type="region of interest" description="Disordered" evidence="2">
    <location>
        <begin position="101"/>
        <end position="120"/>
    </location>
</feature>
<evidence type="ECO:0000313" key="5">
    <source>
        <dbReference type="EMBL" id="GMF16083.1"/>
    </source>
</evidence>
<keyword evidence="1" id="KW-0808">Transferase</keyword>
<feature type="compositionally biased region" description="Acidic residues" evidence="2">
    <location>
        <begin position="128"/>
        <end position="138"/>
    </location>
</feature>
<name>A0A9W6TMI3_9STRA</name>
<evidence type="ECO:0000259" key="3">
    <source>
        <dbReference type="Pfam" id="PF03033"/>
    </source>
</evidence>
<dbReference type="PANTHER" id="PTHR48050:SF13">
    <property type="entry name" value="STEROL 3-BETA-GLUCOSYLTRANSFERASE UGT80A2"/>
    <property type="match status" value="1"/>
</dbReference>
<dbReference type="AlphaFoldDB" id="A0A9W6TMI3"/>
<keyword evidence="6" id="KW-1185">Reference proteome</keyword>
<evidence type="ECO:0000256" key="1">
    <source>
        <dbReference type="ARBA" id="ARBA00022679"/>
    </source>
</evidence>
<dbReference type="EMBL" id="BSXW01000240">
    <property type="protein sequence ID" value="GMF16083.1"/>
    <property type="molecule type" value="Genomic_DNA"/>
</dbReference>
<sequence>MVATDSWGLAVGFADVETRASSRLTLSSTLQDSKQFFKTLFWRLEHSPPHNSPIVCKPAQSNATWPVLFERLQQLDQLFQAWHEQLRALFTRQHQQQLEQDVNEASAAAERARGKSVDATASGLLDELSDGYSSDEDGPGEHSTLRRHSAKPRPRSKTLSDCHLEVNCSRKQLAPIAAKPSAKIHVGDSQAVVVRPPAMQVCIMIVGTRGDVQPFLAIAKRLQQDGHRVRLATHKIYRDFVTSHGVEFYPLGGDPKELAAYMVKTGGRLIPPLKLETLQKDVPRQMQMLEEILQSTWPAVSAPDPDGSAPGVHGSPFRAQAIISNPVTMGHIHVAEKLGVPLHIMFPQPWVPTVAFPHPMSSLPYQDKPQRRNYLSYKLVDLLMWEGTERLVNTFRSDVLGLPRIRKGGRGREMLLDLDIPHSFMWSPSLVPKPFDWGDLYDVVGTVTLKADSSSYTPSPELEAFLGHDGGPTFVGFGSMVLEDPRATTKMIIDAAQQANVRVLIQSSWTDMAGDLDIPDSVFIIGNCPHDWLLPRCSAVVHHGGAGTTAGGLLAGKPTFIVPFFGDQPFWGRAVVKAGVGVDPCPITELTTEKLRAAFEELQSPFLRNRAHRLRKRMQKEDGAEEAVRSFYRHLPLRRMRCDLDHEGMATKWSRRDGVKFCERCNAIRRACPGNDCKDVIEYRSVDYAARGQELANMTRFTCGASPPGAAVFLQEVGWAIACLNHIGGVVRDISQFLLLSCFTSWDVVPVR</sequence>
<dbReference type="InterPro" id="IPR050426">
    <property type="entry name" value="Glycosyltransferase_28"/>
</dbReference>
<reference evidence="5" key="1">
    <citation type="submission" date="2023-04" db="EMBL/GenBank/DDBJ databases">
        <title>Phytophthora lilii NBRC 32176.</title>
        <authorList>
            <person name="Ichikawa N."/>
            <person name="Sato H."/>
            <person name="Tonouchi N."/>
        </authorList>
    </citation>
    <scope>NUCLEOTIDE SEQUENCE</scope>
    <source>
        <strain evidence="5">NBRC 32176</strain>
    </source>
</reference>
<dbReference type="GO" id="GO:0016906">
    <property type="term" value="F:sterol 3-beta-glucosyltransferase activity"/>
    <property type="evidence" value="ECO:0007669"/>
    <property type="project" value="UniProtKB-ARBA"/>
</dbReference>
<dbReference type="Pfam" id="PF06722">
    <property type="entry name" value="EryCIII-like_C"/>
    <property type="match status" value="1"/>
</dbReference>